<sequence>MGIVSACLSVQAMLLILDAGCSQIMPRDIAKSSKPENTFAAYFWIYFSVAFAGTIFLINAAGWLAHSWFNAGVEVQNLSFACNCSVYNFSFSLPITSMLGTGMEHRSNLTQILAKLLFLHVNMQRRYCFFVSAKTNSIYYCLFHNNHV</sequence>
<proteinExistence type="predicted"/>
<gene>
    <name evidence="2" type="ORF">TML_01816</name>
</gene>
<accession>A0ABM8MW51</accession>
<dbReference type="Proteomes" id="UP000837205">
    <property type="component" value="Unassembled WGS sequence"/>
</dbReference>
<comment type="caution">
    <text evidence="2">The sequence shown here is derived from an EMBL/GenBank/DDBJ whole genome shotgun (WGS) entry which is preliminary data.</text>
</comment>
<reference evidence="2" key="1">
    <citation type="submission" date="2020-06" db="EMBL/GenBank/DDBJ databases">
        <authorList>
            <person name="Delgado-Blas J."/>
        </authorList>
    </citation>
    <scope>NUCLEOTIDE SEQUENCE</scope>
    <source>
        <strain evidence="2">BB1480</strain>
    </source>
</reference>
<dbReference type="EMBL" id="CAIIUA010000001">
    <property type="protein sequence ID" value="CAC9191087.1"/>
    <property type="molecule type" value="Genomic_DNA"/>
</dbReference>
<evidence type="ECO:0000313" key="3">
    <source>
        <dbReference type="Proteomes" id="UP000837205"/>
    </source>
</evidence>
<keyword evidence="1" id="KW-0472">Membrane</keyword>
<protein>
    <submittedName>
        <fullName evidence="2">Uncharacterized protein</fullName>
    </submittedName>
</protein>
<keyword evidence="1" id="KW-1133">Transmembrane helix</keyword>
<name>A0ABM8MW51_9ENTR</name>
<feature type="transmembrane region" description="Helical" evidence="1">
    <location>
        <begin position="43"/>
        <end position="65"/>
    </location>
</feature>
<keyword evidence="3" id="KW-1185">Reference proteome</keyword>
<evidence type="ECO:0000256" key="1">
    <source>
        <dbReference type="SAM" id="Phobius"/>
    </source>
</evidence>
<evidence type="ECO:0000313" key="2">
    <source>
        <dbReference type="EMBL" id="CAC9191087.1"/>
    </source>
</evidence>
<organism evidence="2 3">
    <name type="scientific">Citrobacter werkmanii</name>
    <dbReference type="NCBI Taxonomy" id="67827"/>
    <lineage>
        <taxon>Bacteria</taxon>
        <taxon>Pseudomonadati</taxon>
        <taxon>Pseudomonadota</taxon>
        <taxon>Gammaproteobacteria</taxon>
        <taxon>Enterobacterales</taxon>
        <taxon>Enterobacteriaceae</taxon>
        <taxon>Citrobacter</taxon>
        <taxon>Citrobacter freundii complex</taxon>
    </lineage>
</organism>
<keyword evidence="1" id="KW-0812">Transmembrane</keyword>